<dbReference type="PANTHER" id="PTHR30195">
    <property type="entry name" value="TYPE I SITE-SPECIFIC DEOXYRIBONUCLEASE PROTEIN SUBUNIT M AND R"/>
    <property type="match status" value="1"/>
</dbReference>
<accession>A0ABS4MGR7</accession>
<dbReference type="EMBL" id="JAGGLU010000017">
    <property type="protein sequence ID" value="MBP2058878.1"/>
    <property type="molecule type" value="Genomic_DNA"/>
</dbReference>
<feature type="domain" description="Type I restriction enzyme HindI endonuclease subunit-like C-terminal" evidence="2">
    <location>
        <begin position="11"/>
        <end position="229"/>
    </location>
</feature>
<dbReference type="Pfam" id="PF11867">
    <property type="entry name" value="T1RH-like_C"/>
    <property type="match status" value="1"/>
</dbReference>
<keyword evidence="1" id="KW-0680">Restriction system</keyword>
<gene>
    <name evidence="3" type="ORF">J2Z60_002069</name>
</gene>
<dbReference type="InterPro" id="IPR021810">
    <property type="entry name" value="T1RH-like_C"/>
</dbReference>
<dbReference type="RefSeq" id="WP_281063426.1">
    <property type="nucleotide sequence ID" value="NZ_JAGGLU010000017.1"/>
</dbReference>
<protein>
    <submittedName>
        <fullName evidence="3">Type I site-specific restriction-modification system R (Restriction) subunit</fullName>
    </submittedName>
</protein>
<keyword evidence="4" id="KW-1185">Reference proteome</keyword>
<evidence type="ECO:0000313" key="3">
    <source>
        <dbReference type="EMBL" id="MBP2058878.1"/>
    </source>
</evidence>
<evidence type="ECO:0000256" key="1">
    <source>
        <dbReference type="ARBA" id="ARBA00022747"/>
    </source>
</evidence>
<dbReference type="InterPro" id="IPR051268">
    <property type="entry name" value="Type-I_R_enzyme_R_subunit"/>
</dbReference>
<dbReference type="Proteomes" id="UP001519292">
    <property type="component" value="Unassembled WGS sequence"/>
</dbReference>
<dbReference type="PANTHER" id="PTHR30195:SF15">
    <property type="entry name" value="TYPE I RESTRICTION ENZYME HINDI ENDONUCLEASE SUBUNIT"/>
    <property type="match status" value="1"/>
</dbReference>
<reference evidence="3 4" key="1">
    <citation type="submission" date="2021-03" db="EMBL/GenBank/DDBJ databases">
        <title>Genomic Encyclopedia of Type Strains, Phase IV (KMG-IV): sequencing the most valuable type-strain genomes for metagenomic binning, comparative biology and taxonomic classification.</title>
        <authorList>
            <person name="Goeker M."/>
        </authorList>
    </citation>
    <scope>NUCLEOTIDE SEQUENCE [LARGE SCALE GENOMIC DNA]</scope>
    <source>
        <strain evidence="3 4">DSM 101872</strain>
    </source>
</reference>
<name>A0ABS4MGR7_9LACO</name>
<sequence length="236" mass="26934">MKIKNPPDKKGKGGHTNCEVKYVIRQFMNQSIIAEPHVDIYKDLGLENQNTDIISDNFLKKMQKMPEKNVAIQILEQLLQGKIKAFQRKNLVKGKKFNEMLQDAINKYNTRGITSELVIRKLIEMAKELNKEQEKGKDLGLSDEEIAFYDALANHEKAIQVLGEEKLHLIAAELVKIIKEEAGVDWEHRKNIQAKMRLAVKHLLRKYGYPPDIAPAAVTTVVEQAEKLATVQNELP</sequence>
<comment type="caution">
    <text evidence="3">The sequence shown here is derived from an EMBL/GenBank/DDBJ whole genome shotgun (WGS) entry which is preliminary data.</text>
</comment>
<evidence type="ECO:0000259" key="2">
    <source>
        <dbReference type="Pfam" id="PF11867"/>
    </source>
</evidence>
<proteinExistence type="predicted"/>
<evidence type="ECO:0000313" key="4">
    <source>
        <dbReference type="Proteomes" id="UP001519292"/>
    </source>
</evidence>
<organism evidence="3 4">
    <name type="scientific">Lactobacillus colini</name>
    <dbReference type="NCBI Taxonomy" id="1819254"/>
    <lineage>
        <taxon>Bacteria</taxon>
        <taxon>Bacillati</taxon>
        <taxon>Bacillota</taxon>
        <taxon>Bacilli</taxon>
        <taxon>Lactobacillales</taxon>
        <taxon>Lactobacillaceae</taxon>
        <taxon>Lactobacillus</taxon>
    </lineage>
</organism>